<evidence type="ECO:0000256" key="1">
    <source>
        <dbReference type="SAM" id="Phobius"/>
    </source>
</evidence>
<accession>A0A9P0GRY4</accession>
<name>A0A9P0GRY4_9CUCU</name>
<proteinExistence type="predicted"/>
<feature type="transmembrane region" description="Helical" evidence="1">
    <location>
        <begin position="72"/>
        <end position="99"/>
    </location>
</feature>
<protein>
    <submittedName>
        <fullName evidence="2">Uncharacterized protein</fullName>
    </submittedName>
</protein>
<keyword evidence="3" id="KW-1185">Reference proteome</keyword>
<keyword evidence="1" id="KW-0812">Transmembrane</keyword>
<evidence type="ECO:0000313" key="3">
    <source>
        <dbReference type="Proteomes" id="UP001152799"/>
    </source>
</evidence>
<feature type="transmembrane region" description="Helical" evidence="1">
    <location>
        <begin position="205"/>
        <end position="225"/>
    </location>
</feature>
<dbReference type="EMBL" id="OU892278">
    <property type="protein sequence ID" value="CAH1126915.1"/>
    <property type="molecule type" value="Genomic_DNA"/>
</dbReference>
<feature type="transmembrane region" description="Helical" evidence="1">
    <location>
        <begin position="31"/>
        <end position="52"/>
    </location>
</feature>
<dbReference type="Proteomes" id="UP001152799">
    <property type="component" value="Chromosome 2"/>
</dbReference>
<keyword evidence="1" id="KW-0472">Membrane</keyword>
<reference evidence="2" key="1">
    <citation type="submission" date="2022-01" db="EMBL/GenBank/DDBJ databases">
        <authorList>
            <person name="King R."/>
        </authorList>
    </citation>
    <scope>NUCLEOTIDE SEQUENCE</scope>
</reference>
<sequence length="295" mass="32696">MGVWSVLVSMGVWSVLVSMAVWSVFESLAVWSVFVSLAVWSILVLVGESLVLDSLDHWQYILQLFNDVVETFSLGVQVSVVQVLVSLLELSFGVLSHWLSHVALLPELVSGLEVSVGEVQLLGNVVVVGLRMGLNVSLNVFDVFDDLFVVLLLAGSIVLELAASKVLVLVLVSLLEAHVSVLQLLNKVLGKVLLMPDELVNSLEVLVSLFHLYYVILSYVVRNMVLFNIFEGPVDYHSFFDVSQHLLQLFVNLGFKAHVFLFVVLQSTLDVLLSFQQLLVDESSLNIAEVHFTLF</sequence>
<keyword evidence="1" id="KW-1133">Transmembrane helix</keyword>
<evidence type="ECO:0000313" key="2">
    <source>
        <dbReference type="EMBL" id="CAH1126915.1"/>
    </source>
</evidence>
<dbReference type="AlphaFoldDB" id="A0A9P0GRY4"/>
<gene>
    <name evidence="2" type="ORF">CEUTPL_LOCUS5733</name>
</gene>
<organism evidence="2 3">
    <name type="scientific">Ceutorhynchus assimilis</name>
    <name type="common">cabbage seed weevil</name>
    <dbReference type="NCBI Taxonomy" id="467358"/>
    <lineage>
        <taxon>Eukaryota</taxon>
        <taxon>Metazoa</taxon>
        <taxon>Ecdysozoa</taxon>
        <taxon>Arthropoda</taxon>
        <taxon>Hexapoda</taxon>
        <taxon>Insecta</taxon>
        <taxon>Pterygota</taxon>
        <taxon>Neoptera</taxon>
        <taxon>Endopterygota</taxon>
        <taxon>Coleoptera</taxon>
        <taxon>Polyphaga</taxon>
        <taxon>Cucujiformia</taxon>
        <taxon>Curculionidae</taxon>
        <taxon>Ceutorhynchinae</taxon>
        <taxon>Ceutorhynchus</taxon>
    </lineage>
</organism>
<feature type="transmembrane region" description="Helical" evidence="1">
    <location>
        <begin position="7"/>
        <end position="25"/>
    </location>
</feature>
<feature type="transmembrane region" description="Helical" evidence="1">
    <location>
        <begin position="140"/>
        <end position="159"/>
    </location>
</feature>